<keyword evidence="6" id="KW-1185">Reference proteome</keyword>
<protein>
    <recommendedName>
        <fullName evidence="4">Transglycosylase SLT domain-containing protein</fullName>
    </recommendedName>
</protein>
<dbReference type="GO" id="GO:0000270">
    <property type="term" value="P:peptidoglycan metabolic process"/>
    <property type="evidence" value="ECO:0007669"/>
    <property type="project" value="InterPro"/>
</dbReference>
<sequence>MSPAMRRSVGILAVVLALLAAGDGRAAGVPDAGDGGRAEIRRIVVQEALRSERVPPSLALAVAEAESNFDPGAESRAGARGVMQIMPATGRGEFGVEPDALWQPRLNVQLGIAFLDRLIGRYGDRWDLALSHYNGGSRVGSGAAARVIPATRGYVDKVLRLERRYARDETVRRMVAAAGAPPERVGASERLPVRAVAAARLAEAEAGTVDWRPADRRRRFLALAERALAGADARHRRLAAEPGGDRRGSAGILAGIEARKQRFRALLATLRDG</sequence>
<reference evidence="5" key="1">
    <citation type="journal article" date="2014" name="Int. J. Syst. Evol. Microbiol.">
        <title>Complete genome sequence of Corynebacterium casei LMG S-19264T (=DSM 44701T), isolated from a smear-ripened cheese.</title>
        <authorList>
            <consortium name="US DOE Joint Genome Institute (JGI-PGF)"/>
            <person name="Walter F."/>
            <person name="Albersmeier A."/>
            <person name="Kalinowski J."/>
            <person name="Ruckert C."/>
        </authorList>
    </citation>
    <scope>NUCLEOTIDE SEQUENCE</scope>
    <source>
        <strain evidence="5">KCTC 42651</strain>
    </source>
</reference>
<dbReference type="PANTHER" id="PTHR37423:SF2">
    <property type="entry name" value="MEMBRANE-BOUND LYTIC MUREIN TRANSGLYCOSYLASE C"/>
    <property type="match status" value="1"/>
</dbReference>
<evidence type="ECO:0000313" key="6">
    <source>
        <dbReference type="Proteomes" id="UP000630353"/>
    </source>
</evidence>
<dbReference type="SUPFAM" id="SSF53955">
    <property type="entry name" value="Lysozyme-like"/>
    <property type="match status" value="1"/>
</dbReference>
<dbReference type="Gene3D" id="1.10.530.10">
    <property type="match status" value="1"/>
</dbReference>
<evidence type="ECO:0000256" key="2">
    <source>
        <dbReference type="ARBA" id="ARBA00009387"/>
    </source>
</evidence>
<dbReference type="GO" id="GO:0016020">
    <property type="term" value="C:membrane"/>
    <property type="evidence" value="ECO:0007669"/>
    <property type="project" value="InterPro"/>
</dbReference>
<name>A0A919CSP2_9PROT</name>
<feature type="signal peptide" evidence="3">
    <location>
        <begin position="1"/>
        <end position="26"/>
    </location>
</feature>
<comment type="similarity">
    <text evidence="1">Belongs to the transglycosylase Slt family.</text>
</comment>
<feature type="domain" description="Transglycosylase SLT" evidence="4">
    <location>
        <begin position="45"/>
        <end position="137"/>
    </location>
</feature>
<proteinExistence type="inferred from homology"/>
<accession>A0A919CSP2</accession>
<organism evidence="5 6">
    <name type="scientific">Thalassobaculum fulvum</name>
    <dbReference type="NCBI Taxonomy" id="1633335"/>
    <lineage>
        <taxon>Bacteria</taxon>
        <taxon>Pseudomonadati</taxon>
        <taxon>Pseudomonadota</taxon>
        <taxon>Alphaproteobacteria</taxon>
        <taxon>Rhodospirillales</taxon>
        <taxon>Thalassobaculaceae</taxon>
        <taxon>Thalassobaculum</taxon>
    </lineage>
</organism>
<evidence type="ECO:0000313" key="5">
    <source>
        <dbReference type="EMBL" id="GHD63217.1"/>
    </source>
</evidence>
<comment type="caution">
    <text evidence="5">The sequence shown here is derived from an EMBL/GenBank/DDBJ whole genome shotgun (WGS) entry which is preliminary data.</text>
</comment>
<dbReference type="InterPro" id="IPR023346">
    <property type="entry name" value="Lysozyme-like_dom_sf"/>
</dbReference>
<dbReference type="PROSITE" id="PS00922">
    <property type="entry name" value="TRANSGLYCOSYLASE"/>
    <property type="match status" value="1"/>
</dbReference>
<keyword evidence="3" id="KW-0732">Signal</keyword>
<gene>
    <name evidence="5" type="ORF">GCM10017083_53140</name>
</gene>
<dbReference type="GO" id="GO:0008933">
    <property type="term" value="F:peptidoglycan lytic transglycosylase activity"/>
    <property type="evidence" value="ECO:0007669"/>
    <property type="project" value="InterPro"/>
</dbReference>
<evidence type="ECO:0000256" key="3">
    <source>
        <dbReference type="SAM" id="SignalP"/>
    </source>
</evidence>
<dbReference type="Pfam" id="PF01464">
    <property type="entry name" value="SLT"/>
    <property type="match status" value="1"/>
</dbReference>
<feature type="chain" id="PRO_5037755041" description="Transglycosylase SLT domain-containing protein" evidence="3">
    <location>
        <begin position="27"/>
        <end position="273"/>
    </location>
</feature>
<dbReference type="PANTHER" id="PTHR37423">
    <property type="entry name" value="SOLUBLE LYTIC MUREIN TRANSGLYCOSYLASE-RELATED"/>
    <property type="match status" value="1"/>
</dbReference>
<evidence type="ECO:0000256" key="1">
    <source>
        <dbReference type="ARBA" id="ARBA00007734"/>
    </source>
</evidence>
<dbReference type="CDD" id="cd16896">
    <property type="entry name" value="LT_Slt70-like"/>
    <property type="match status" value="1"/>
</dbReference>
<dbReference type="EMBL" id="BMZS01000016">
    <property type="protein sequence ID" value="GHD63217.1"/>
    <property type="molecule type" value="Genomic_DNA"/>
</dbReference>
<comment type="similarity">
    <text evidence="2">Belongs to the virb1 family.</text>
</comment>
<reference evidence="5" key="2">
    <citation type="submission" date="2020-09" db="EMBL/GenBank/DDBJ databases">
        <authorList>
            <person name="Sun Q."/>
            <person name="Kim S."/>
        </authorList>
    </citation>
    <scope>NUCLEOTIDE SEQUENCE</scope>
    <source>
        <strain evidence="5">KCTC 42651</strain>
    </source>
</reference>
<evidence type="ECO:0000259" key="4">
    <source>
        <dbReference type="Pfam" id="PF01464"/>
    </source>
</evidence>
<dbReference type="AlphaFoldDB" id="A0A919CSP2"/>
<dbReference type="InterPro" id="IPR008258">
    <property type="entry name" value="Transglycosylase_SLT_dom_1"/>
</dbReference>
<dbReference type="InterPro" id="IPR000189">
    <property type="entry name" value="Transglyc_AS"/>
</dbReference>
<dbReference type="Proteomes" id="UP000630353">
    <property type="component" value="Unassembled WGS sequence"/>
</dbReference>